<feature type="non-terminal residue" evidence="1">
    <location>
        <position position="1"/>
    </location>
</feature>
<name>A0A0F8Y665_9ZZZZ</name>
<dbReference type="EMBL" id="LAZR01058809">
    <property type="protein sequence ID" value="KKK69115.1"/>
    <property type="molecule type" value="Genomic_DNA"/>
</dbReference>
<dbReference type="AlphaFoldDB" id="A0A0F8Y665"/>
<organism evidence="1">
    <name type="scientific">marine sediment metagenome</name>
    <dbReference type="NCBI Taxonomy" id="412755"/>
    <lineage>
        <taxon>unclassified sequences</taxon>
        <taxon>metagenomes</taxon>
        <taxon>ecological metagenomes</taxon>
    </lineage>
</organism>
<accession>A0A0F8Y665</accession>
<dbReference type="SUPFAM" id="SSF51126">
    <property type="entry name" value="Pectin lyase-like"/>
    <property type="match status" value="1"/>
</dbReference>
<proteinExistence type="predicted"/>
<evidence type="ECO:0000313" key="1">
    <source>
        <dbReference type="EMBL" id="KKK69115.1"/>
    </source>
</evidence>
<sequence>AHPHWTRIMNDHAAATAVLKLTGKSAVESLMFDLGTGNNGLIMTSPGATISHVHLVGSSLTGAGVCLWLDGDSVEHADLHHIEIEGNVTFTTGLLIDQFARAYIDAIRIFSCLTAIQIVGANSDENTFIRLDIGDCSLGLDLDAGNEQHFDDVLFNAL</sequence>
<comment type="caution">
    <text evidence="1">The sequence shown here is derived from an EMBL/GenBank/DDBJ whole genome shotgun (WGS) entry which is preliminary data.</text>
</comment>
<dbReference type="InterPro" id="IPR011050">
    <property type="entry name" value="Pectin_lyase_fold/virulence"/>
</dbReference>
<reference evidence="1" key="1">
    <citation type="journal article" date="2015" name="Nature">
        <title>Complex archaea that bridge the gap between prokaryotes and eukaryotes.</title>
        <authorList>
            <person name="Spang A."/>
            <person name="Saw J.H."/>
            <person name="Jorgensen S.L."/>
            <person name="Zaremba-Niedzwiedzka K."/>
            <person name="Martijn J."/>
            <person name="Lind A.E."/>
            <person name="van Eijk R."/>
            <person name="Schleper C."/>
            <person name="Guy L."/>
            <person name="Ettema T.J."/>
        </authorList>
    </citation>
    <scope>NUCLEOTIDE SEQUENCE</scope>
</reference>
<protein>
    <submittedName>
        <fullName evidence="1">Uncharacterized protein</fullName>
    </submittedName>
</protein>
<gene>
    <name evidence="1" type="ORF">LCGC14_2937280</name>
</gene>